<evidence type="ECO:0000313" key="2">
    <source>
        <dbReference type="EMBL" id="VAW26085.1"/>
    </source>
</evidence>
<sequence length="150" mass="16745">MKTSIKLLGLLSLSIIFASLSCKNAQEKKDTVVNATSVSNTTQETKGKITLLSPSEFKEKSKDHQIIDVRTPSEFKEGFIEGAKNINLKDDDFAKEITSLDKDKPVYIYCRSGHRSGIAAKKMIDLGFKEVYDLQGGILNWEQSNNEVKN</sequence>
<dbReference type="PANTHER" id="PTHR43031">
    <property type="entry name" value="FAD-DEPENDENT OXIDOREDUCTASE"/>
    <property type="match status" value="1"/>
</dbReference>
<dbReference type="SMART" id="SM00450">
    <property type="entry name" value="RHOD"/>
    <property type="match status" value="1"/>
</dbReference>
<dbReference type="Pfam" id="PF00581">
    <property type="entry name" value="Rhodanese"/>
    <property type="match status" value="1"/>
</dbReference>
<accession>A0A3B0U5A6</accession>
<dbReference type="CDD" id="cd00158">
    <property type="entry name" value="RHOD"/>
    <property type="match status" value="1"/>
</dbReference>
<dbReference type="SUPFAM" id="SSF52821">
    <property type="entry name" value="Rhodanese/Cell cycle control phosphatase"/>
    <property type="match status" value="1"/>
</dbReference>
<evidence type="ECO:0000259" key="1">
    <source>
        <dbReference type="PROSITE" id="PS50206"/>
    </source>
</evidence>
<dbReference type="PANTHER" id="PTHR43031:SF1">
    <property type="entry name" value="PYRIDINE NUCLEOTIDE-DISULPHIDE OXIDOREDUCTASE"/>
    <property type="match status" value="1"/>
</dbReference>
<feature type="domain" description="Rhodanese" evidence="1">
    <location>
        <begin position="60"/>
        <end position="150"/>
    </location>
</feature>
<dbReference type="InterPro" id="IPR036873">
    <property type="entry name" value="Rhodanese-like_dom_sf"/>
</dbReference>
<dbReference type="InterPro" id="IPR050229">
    <property type="entry name" value="GlpE_sulfurtransferase"/>
</dbReference>
<organism evidence="2">
    <name type="scientific">hydrothermal vent metagenome</name>
    <dbReference type="NCBI Taxonomy" id="652676"/>
    <lineage>
        <taxon>unclassified sequences</taxon>
        <taxon>metagenomes</taxon>
        <taxon>ecological metagenomes</taxon>
    </lineage>
</organism>
<dbReference type="Gene3D" id="3.40.250.10">
    <property type="entry name" value="Rhodanese-like domain"/>
    <property type="match status" value="1"/>
</dbReference>
<proteinExistence type="predicted"/>
<dbReference type="AlphaFoldDB" id="A0A3B0U5A6"/>
<name>A0A3B0U5A6_9ZZZZ</name>
<dbReference type="PROSITE" id="PS50206">
    <property type="entry name" value="RHODANESE_3"/>
    <property type="match status" value="1"/>
</dbReference>
<dbReference type="PROSITE" id="PS51257">
    <property type="entry name" value="PROKAR_LIPOPROTEIN"/>
    <property type="match status" value="1"/>
</dbReference>
<dbReference type="EMBL" id="UOER01000553">
    <property type="protein sequence ID" value="VAW26085.1"/>
    <property type="molecule type" value="Genomic_DNA"/>
</dbReference>
<gene>
    <name evidence="2" type="ORF">MNBD_BACTEROID04-446</name>
</gene>
<reference evidence="2" key="1">
    <citation type="submission" date="2018-06" db="EMBL/GenBank/DDBJ databases">
        <authorList>
            <person name="Zhirakovskaya E."/>
        </authorList>
    </citation>
    <scope>NUCLEOTIDE SEQUENCE</scope>
</reference>
<dbReference type="InterPro" id="IPR001763">
    <property type="entry name" value="Rhodanese-like_dom"/>
</dbReference>
<protein>
    <recommendedName>
        <fullName evidence="1">Rhodanese domain-containing protein</fullName>
    </recommendedName>
</protein>